<keyword evidence="3" id="KW-0812">Transmembrane</keyword>
<comment type="caution">
    <text evidence="4">The sequence shown here is derived from an EMBL/GenBank/DDBJ whole genome shotgun (WGS) entry which is preliminary data.</text>
</comment>
<evidence type="ECO:0000313" key="4">
    <source>
        <dbReference type="EMBL" id="KKS85590.1"/>
    </source>
</evidence>
<dbReference type="AlphaFoldDB" id="A0A0G1CIH9"/>
<organism evidence="4 5">
    <name type="scientific">Candidatus Gottesmanbacteria bacterium GW2011_GWA1_43_11</name>
    <dbReference type="NCBI Taxonomy" id="1618436"/>
    <lineage>
        <taxon>Bacteria</taxon>
        <taxon>Candidatus Gottesmaniibacteriota</taxon>
    </lineage>
</organism>
<feature type="coiled-coil region" evidence="1">
    <location>
        <begin position="255"/>
        <end position="282"/>
    </location>
</feature>
<accession>A0A0G1CIH9</accession>
<evidence type="ECO:0000313" key="5">
    <source>
        <dbReference type="Proteomes" id="UP000034543"/>
    </source>
</evidence>
<gene>
    <name evidence="4" type="ORF">UV59_C0006G0046</name>
</gene>
<feature type="region of interest" description="Disordered" evidence="2">
    <location>
        <begin position="191"/>
        <end position="214"/>
    </location>
</feature>
<feature type="compositionally biased region" description="Low complexity" evidence="2">
    <location>
        <begin position="203"/>
        <end position="214"/>
    </location>
</feature>
<evidence type="ECO:0008006" key="6">
    <source>
        <dbReference type="Google" id="ProtNLM"/>
    </source>
</evidence>
<dbReference type="Gene3D" id="2.60.40.1120">
    <property type="entry name" value="Carboxypeptidase-like, regulatory domain"/>
    <property type="match status" value="1"/>
</dbReference>
<protein>
    <recommendedName>
        <fullName evidence="6">Minus agglutinin</fullName>
    </recommendedName>
</protein>
<dbReference type="InterPro" id="IPR008969">
    <property type="entry name" value="CarboxyPept-like_regulatory"/>
</dbReference>
<evidence type="ECO:0000256" key="1">
    <source>
        <dbReference type="SAM" id="Coils"/>
    </source>
</evidence>
<dbReference type="CDD" id="cd14686">
    <property type="entry name" value="bZIP"/>
    <property type="match status" value="1"/>
</dbReference>
<proteinExistence type="predicted"/>
<dbReference type="STRING" id="1618436.UV59_C0006G0046"/>
<evidence type="ECO:0000256" key="2">
    <source>
        <dbReference type="SAM" id="MobiDB-lite"/>
    </source>
</evidence>
<dbReference type="EMBL" id="LCFB01000006">
    <property type="protein sequence ID" value="KKS85590.1"/>
    <property type="molecule type" value="Genomic_DNA"/>
</dbReference>
<keyword evidence="3" id="KW-0472">Membrane</keyword>
<dbReference type="Proteomes" id="UP000034543">
    <property type="component" value="Unassembled WGS sequence"/>
</dbReference>
<keyword evidence="3" id="KW-1133">Transmembrane helix</keyword>
<name>A0A0G1CIH9_9BACT</name>
<feature type="transmembrane region" description="Helical" evidence="3">
    <location>
        <begin position="21"/>
        <end position="39"/>
    </location>
</feature>
<evidence type="ECO:0000256" key="3">
    <source>
        <dbReference type="SAM" id="Phobius"/>
    </source>
</evidence>
<dbReference type="SUPFAM" id="SSF49464">
    <property type="entry name" value="Carboxypeptidase regulatory domain-like"/>
    <property type="match status" value="1"/>
</dbReference>
<keyword evidence="1" id="KW-0175">Coiled coil</keyword>
<reference evidence="4 5" key="1">
    <citation type="journal article" date="2015" name="Nature">
        <title>rRNA introns, odd ribosomes, and small enigmatic genomes across a large radiation of phyla.</title>
        <authorList>
            <person name="Brown C.T."/>
            <person name="Hug L.A."/>
            <person name="Thomas B.C."/>
            <person name="Sharon I."/>
            <person name="Castelle C.J."/>
            <person name="Singh A."/>
            <person name="Wilkins M.J."/>
            <person name="Williams K.H."/>
            <person name="Banfield J.F."/>
        </authorList>
    </citation>
    <scope>NUCLEOTIDE SEQUENCE [LARGE SCALE GENOMIC DNA]</scope>
</reference>
<dbReference type="Pfam" id="PF12666">
    <property type="entry name" value="PrgI"/>
    <property type="match status" value="1"/>
</dbReference>
<dbReference type="InterPro" id="IPR024414">
    <property type="entry name" value="Uncharacterised_PrgI"/>
</dbReference>
<sequence length="433" mass="47814">MEQHPVPQNISSFQFKLIGDITLKQFAYVAGGVILAYIFTKFAFFPWIIRMPLAVITALLGFGLAFVPIEERPMDRWLAAFFKSVYLPTQYVWRKSNPVPEALRDLGATPSPTTTPNPAAVAPQVVPVNLPIIPPLPQPKVKPAPLISKPVEATKVVNVPPEVVPRFIPPTPVKNKMPANWNLGAPPKFNTSKPVAPPTPPITSTRVPVQTTTTTESMQLTKLKTSYQVLEQRLTTQMQAMQEELAKGNVTKERFLELQQTVSQLLNEKERMSNELVQLRKQLSVNPQAQGQVVRPTTYAQPPPSTQVKVIPANMAVRVGIPQLTSYPNTMSGIIKDGDGNTLPNILVTVKDKDQVPVRALKTNKLGQFAASTPLANGTYIIEAEDPKKVFSFQRVEVVLTGKALSPLEVSAISHKDEMRQKLSQEIFGQKTI</sequence>
<feature type="transmembrane region" description="Helical" evidence="3">
    <location>
        <begin position="45"/>
        <end position="67"/>
    </location>
</feature>